<dbReference type="RefSeq" id="WP_189132480.1">
    <property type="nucleotide sequence ID" value="NZ_BMMS01000013.1"/>
</dbReference>
<sequence>MALLARRLRHAAAVPAAVGLLLLAGVSCTGSPGQDTAKSTPKPGETTKAEPAASPGKFQLLPEPCAAVSEDTLGKLLPGAKESAAASARQGGSDSAVGDGDGVGKATLTFDNDRRAGCEWTLKNDEWTRYLHVDFERVVSYDDATSDEEQAQDDYLDTATSADVPSGAASASSSSTSADSGDAAVVPHAVDGIGDEAFITEKAAPDDALPHRDATLVFRKANVVVTVEYQEWPQRDSTLPSSDELQTAARMAAKDLAERLSEQ</sequence>
<keyword evidence="4" id="KW-1185">Reference proteome</keyword>
<dbReference type="Proteomes" id="UP000641932">
    <property type="component" value="Unassembled WGS sequence"/>
</dbReference>
<dbReference type="AlphaFoldDB" id="A0A917ZRJ2"/>
<comment type="caution">
    <text evidence="3">The sequence shown here is derived from an EMBL/GenBank/DDBJ whole genome shotgun (WGS) entry which is preliminary data.</text>
</comment>
<name>A0A917ZRJ2_9ACTN</name>
<feature type="chain" id="PRO_5039576177" description="DUF3558 domain-containing protein" evidence="2">
    <location>
        <begin position="30"/>
        <end position="263"/>
    </location>
</feature>
<evidence type="ECO:0000256" key="2">
    <source>
        <dbReference type="SAM" id="SignalP"/>
    </source>
</evidence>
<accession>A0A917ZRJ2</accession>
<feature type="region of interest" description="Disordered" evidence="1">
    <location>
        <begin position="160"/>
        <end position="182"/>
    </location>
</feature>
<gene>
    <name evidence="3" type="ORF">GCM10012280_33560</name>
</gene>
<dbReference type="EMBL" id="BMMS01000013">
    <property type="protein sequence ID" value="GGO89704.1"/>
    <property type="molecule type" value="Genomic_DNA"/>
</dbReference>
<evidence type="ECO:0008006" key="5">
    <source>
        <dbReference type="Google" id="ProtNLM"/>
    </source>
</evidence>
<evidence type="ECO:0000313" key="3">
    <source>
        <dbReference type="EMBL" id="GGO89704.1"/>
    </source>
</evidence>
<keyword evidence="2" id="KW-0732">Signal</keyword>
<feature type="region of interest" description="Disordered" evidence="1">
    <location>
        <begin position="84"/>
        <end position="103"/>
    </location>
</feature>
<protein>
    <recommendedName>
        <fullName evidence="5">DUF3558 domain-containing protein</fullName>
    </recommendedName>
</protein>
<reference evidence="3" key="2">
    <citation type="submission" date="2020-09" db="EMBL/GenBank/DDBJ databases">
        <authorList>
            <person name="Sun Q."/>
            <person name="Zhou Y."/>
        </authorList>
    </citation>
    <scope>NUCLEOTIDE SEQUENCE</scope>
    <source>
        <strain evidence="3">CGMCC 4.7201</strain>
    </source>
</reference>
<evidence type="ECO:0000256" key="1">
    <source>
        <dbReference type="SAM" id="MobiDB-lite"/>
    </source>
</evidence>
<proteinExistence type="predicted"/>
<reference evidence="3" key="1">
    <citation type="journal article" date="2014" name="Int. J. Syst. Evol. Microbiol.">
        <title>Complete genome sequence of Corynebacterium casei LMG S-19264T (=DSM 44701T), isolated from a smear-ripened cheese.</title>
        <authorList>
            <consortium name="US DOE Joint Genome Institute (JGI-PGF)"/>
            <person name="Walter F."/>
            <person name="Albersmeier A."/>
            <person name="Kalinowski J."/>
            <person name="Ruckert C."/>
        </authorList>
    </citation>
    <scope>NUCLEOTIDE SEQUENCE</scope>
    <source>
        <strain evidence="3">CGMCC 4.7201</strain>
    </source>
</reference>
<dbReference type="PROSITE" id="PS51257">
    <property type="entry name" value="PROKAR_LIPOPROTEIN"/>
    <property type="match status" value="1"/>
</dbReference>
<feature type="signal peptide" evidence="2">
    <location>
        <begin position="1"/>
        <end position="29"/>
    </location>
</feature>
<feature type="compositionally biased region" description="Low complexity" evidence="1">
    <location>
        <begin position="161"/>
        <end position="182"/>
    </location>
</feature>
<feature type="region of interest" description="Disordered" evidence="1">
    <location>
        <begin position="31"/>
        <end position="58"/>
    </location>
</feature>
<evidence type="ECO:0000313" key="4">
    <source>
        <dbReference type="Proteomes" id="UP000641932"/>
    </source>
</evidence>
<organism evidence="3 4">
    <name type="scientific">Wenjunlia tyrosinilytica</name>
    <dbReference type="NCBI Taxonomy" id="1544741"/>
    <lineage>
        <taxon>Bacteria</taxon>
        <taxon>Bacillati</taxon>
        <taxon>Actinomycetota</taxon>
        <taxon>Actinomycetes</taxon>
        <taxon>Kitasatosporales</taxon>
        <taxon>Streptomycetaceae</taxon>
        <taxon>Wenjunlia</taxon>
    </lineage>
</organism>